<comment type="similarity">
    <text evidence="1">Belongs to the UPF0177 family.</text>
</comment>
<gene>
    <name evidence="3" type="ORF">GMC80_03250</name>
</gene>
<dbReference type="GO" id="GO:0006508">
    <property type="term" value="P:proteolysis"/>
    <property type="evidence" value="ECO:0007669"/>
    <property type="project" value="UniProtKB-KW"/>
</dbReference>
<name>A0A6L6LBS8_STRPA</name>
<proteinExistence type="inferred from homology"/>
<dbReference type="EMBL" id="WMZA01000001">
    <property type="protein sequence ID" value="MTR62391.1"/>
    <property type="molecule type" value="Genomic_DNA"/>
</dbReference>
<dbReference type="Pfam" id="PF02517">
    <property type="entry name" value="Rce1-like"/>
    <property type="match status" value="1"/>
</dbReference>
<comment type="caution">
    <text evidence="3">The sequence shown here is derived from an EMBL/GenBank/DDBJ whole genome shotgun (WGS) entry which is preliminary data.</text>
</comment>
<keyword evidence="3" id="KW-0482">Metalloprotease</keyword>
<accession>A0A6L6LBS8</accession>
<dbReference type="RefSeq" id="WP_155167348.1">
    <property type="nucleotide sequence ID" value="NZ_JADOZU010000007.1"/>
</dbReference>
<dbReference type="GO" id="GO:0004175">
    <property type="term" value="F:endopeptidase activity"/>
    <property type="evidence" value="ECO:0007669"/>
    <property type="project" value="UniProtKB-ARBA"/>
</dbReference>
<keyword evidence="3" id="KW-0645">Protease</keyword>
<sequence>MIFFNRIRPKQPLKELKWFDIGIVTAILFGQFIVRSTQLFLASFQPVAQTAVATSSSNTASEGVAYSSNMTLQLILLALALLYLLLRRFDFKQLPIRFKWSTLIWVPLLFAAMGLFGDVISTVSGEYNYLSPSLWPFIDPMQILHKFMALSPMAIAYGLLNGFYEEFFFLGLMTSVSEKNKWKALAFSTLIRFSFHTYQGLLWAFVIGVIYGLFYYVMYKKVVKNLLPFFLMHALADMFGSSLMYLLINWGS</sequence>
<dbReference type="GO" id="GO:0080120">
    <property type="term" value="P:CAAX-box protein maturation"/>
    <property type="evidence" value="ECO:0007669"/>
    <property type="project" value="UniProtKB-ARBA"/>
</dbReference>
<dbReference type="InterPro" id="IPR003675">
    <property type="entry name" value="Rce1/LyrA-like_dom"/>
</dbReference>
<protein>
    <submittedName>
        <fullName evidence="3">CPBP family intramembrane metalloprotease</fullName>
    </submittedName>
</protein>
<dbReference type="Proteomes" id="UP000462658">
    <property type="component" value="Unassembled WGS sequence"/>
</dbReference>
<evidence type="ECO:0000259" key="2">
    <source>
        <dbReference type="Pfam" id="PF02517"/>
    </source>
</evidence>
<evidence type="ECO:0000313" key="3">
    <source>
        <dbReference type="EMBL" id="MTR62391.1"/>
    </source>
</evidence>
<keyword evidence="3" id="KW-0378">Hydrolase</keyword>
<evidence type="ECO:0000256" key="1">
    <source>
        <dbReference type="ARBA" id="ARBA00009067"/>
    </source>
</evidence>
<organism evidence="3 4">
    <name type="scientific">Streptococcus parasanguinis</name>
    <dbReference type="NCBI Taxonomy" id="1318"/>
    <lineage>
        <taxon>Bacteria</taxon>
        <taxon>Bacillati</taxon>
        <taxon>Bacillota</taxon>
        <taxon>Bacilli</taxon>
        <taxon>Lactobacillales</taxon>
        <taxon>Streptococcaceae</taxon>
        <taxon>Streptococcus</taxon>
    </lineage>
</organism>
<evidence type="ECO:0000313" key="4">
    <source>
        <dbReference type="Proteomes" id="UP000462658"/>
    </source>
</evidence>
<dbReference type="GO" id="GO:0008237">
    <property type="term" value="F:metallopeptidase activity"/>
    <property type="evidence" value="ECO:0007669"/>
    <property type="project" value="UniProtKB-KW"/>
</dbReference>
<feature type="domain" description="CAAX prenyl protease 2/Lysostaphin resistance protein A-like" evidence="2">
    <location>
        <begin position="152"/>
        <end position="238"/>
    </location>
</feature>
<reference evidence="3 4" key="1">
    <citation type="journal article" date="2019" name="Nat. Med.">
        <title>A library of human gut bacterial isolates paired with longitudinal multiomics data enables mechanistic microbiome research.</title>
        <authorList>
            <person name="Poyet M."/>
            <person name="Groussin M."/>
            <person name="Gibbons S.M."/>
            <person name="Avila-Pacheco J."/>
            <person name="Jiang X."/>
            <person name="Kearney S.M."/>
            <person name="Perrotta A.R."/>
            <person name="Berdy B."/>
            <person name="Zhao S."/>
            <person name="Lieberman T.D."/>
            <person name="Swanson P.K."/>
            <person name="Smith M."/>
            <person name="Roesemann S."/>
            <person name="Alexander J.E."/>
            <person name="Rich S.A."/>
            <person name="Livny J."/>
            <person name="Vlamakis H."/>
            <person name="Clish C."/>
            <person name="Bullock K."/>
            <person name="Deik A."/>
            <person name="Scott J."/>
            <person name="Pierce K.A."/>
            <person name="Xavier R.J."/>
            <person name="Alm E.J."/>
        </authorList>
    </citation>
    <scope>NUCLEOTIDE SEQUENCE [LARGE SCALE GENOMIC DNA]</scope>
    <source>
        <strain evidence="3 4">BIOML-A10</strain>
    </source>
</reference>
<dbReference type="AlphaFoldDB" id="A0A6L6LBS8"/>